<feature type="domain" description="Helicase ATP-binding" evidence="13">
    <location>
        <begin position="335"/>
        <end position="504"/>
    </location>
</feature>
<evidence type="ECO:0000256" key="1">
    <source>
        <dbReference type="ARBA" id="ARBA00005446"/>
    </source>
</evidence>
<dbReference type="OrthoDB" id="9763310at2"/>
<evidence type="ECO:0000256" key="2">
    <source>
        <dbReference type="ARBA" id="ARBA00022723"/>
    </source>
</evidence>
<keyword evidence="7" id="KW-0238">DNA-binding</keyword>
<protein>
    <recommendedName>
        <fullName evidence="11">ATP-dependent DNA helicase RecQ</fullName>
        <ecNumber evidence="10">5.6.2.4</ecNumber>
    </recommendedName>
    <alternativeName>
        <fullName evidence="12">DNA 3'-5' helicase RecQ</fullName>
    </alternativeName>
</protein>
<dbReference type="InterPro" id="IPR036388">
    <property type="entry name" value="WH-like_DNA-bd_sf"/>
</dbReference>
<evidence type="ECO:0000256" key="4">
    <source>
        <dbReference type="ARBA" id="ARBA00022801"/>
    </source>
</evidence>
<keyword evidence="4 15" id="KW-0378">Hydrolase</keyword>
<dbReference type="GO" id="GO:0006260">
    <property type="term" value="P:DNA replication"/>
    <property type="evidence" value="ECO:0007669"/>
    <property type="project" value="InterPro"/>
</dbReference>
<dbReference type="Proteomes" id="UP000272528">
    <property type="component" value="Chromosome"/>
</dbReference>
<dbReference type="EMBL" id="CP034437">
    <property type="protein sequence ID" value="AZN39554.1"/>
    <property type="molecule type" value="Genomic_DNA"/>
</dbReference>
<dbReference type="GO" id="GO:0003677">
    <property type="term" value="F:DNA binding"/>
    <property type="evidence" value="ECO:0007669"/>
    <property type="project" value="UniProtKB-KW"/>
</dbReference>
<dbReference type="InterPro" id="IPR036390">
    <property type="entry name" value="WH_DNA-bd_sf"/>
</dbReference>
<gene>
    <name evidence="15" type="ORF">EJC50_07670</name>
</gene>
<reference evidence="16" key="1">
    <citation type="submission" date="2018-12" db="EMBL/GenBank/DDBJ databases">
        <title>Genome sequence of Peanibacillus sp.</title>
        <authorList>
            <person name="Subramani G."/>
            <person name="Srinivasan S."/>
            <person name="Kim M.K."/>
        </authorList>
    </citation>
    <scope>NUCLEOTIDE SEQUENCE [LARGE SCALE GENOMIC DNA]</scope>
    <source>
        <strain evidence="16">18JY67-1</strain>
    </source>
</reference>
<evidence type="ECO:0000259" key="13">
    <source>
        <dbReference type="PROSITE" id="PS51192"/>
    </source>
</evidence>
<dbReference type="GO" id="GO:0009378">
    <property type="term" value="F:four-way junction helicase activity"/>
    <property type="evidence" value="ECO:0007669"/>
    <property type="project" value="TreeGrafter"/>
</dbReference>
<keyword evidence="3" id="KW-0547">Nucleotide-binding</keyword>
<dbReference type="AlphaFoldDB" id="A0A3Q8X3W1"/>
<dbReference type="InterPro" id="IPR032284">
    <property type="entry name" value="RecQ_Zn-bd"/>
</dbReference>
<dbReference type="GO" id="GO:0046872">
    <property type="term" value="F:metal ion binding"/>
    <property type="evidence" value="ECO:0007669"/>
    <property type="project" value="UniProtKB-KW"/>
</dbReference>
<dbReference type="PANTHER" id="PTHR13710:SF105">
    <property type="entry name" value="ATP-DEPENDENT DNA HELICASE Q1"/>
    <property type="match status" value="1"/>
</dbReference>
<evidence type="ECO:0000256" key="6">
    <source>
        <dbReference type="ARBA" id="ARBA00022840"/>
    </source>
</evidence>
<dbReference type="InterPro" id="IPR006555">
    <property type="entry name" value="ATP-dep_Helicase_C"/>
</dbReference>
<dbReference type="InterPro" id="IPR001650">
    <property type="entry name" value="Helicase_C-like"/>
</dbReference>
<dbReference type="GO" id="GO:0016818">
    <property type="term" value="F:hydrolase activity, acting on acid anhydrides, in phosphorus-containing anhydrides"/>
    <property type="evidence" value="ECO:0007669"/>
    <property type="project" value="InterPro"/>
</dbReference>
<dbReference type="Pfam" id="PF13307">
    <property type="entry name" value="Helicase_C_2"/>
    <property type="match status" value="1"/>
</dbReference>
<comment type="similarity">
    <text evidence="1">Belongs to the helicase family. RecQ subfamily.</text>
</comment>
<evidence type="ECO:0000259" key="14">
    <source>
        <dbReference type="PROSITE" id="PS51194"/>
    </source>
</evidence>
<dbReference type="PROSITE" id="PS00690">
    <property type="entry name" value="DEAH_ATP_HELICASE"/>
    <property type="match status" value="1"/>
</dbReference>
<dbReference type="NCBIfam" id="TIGR00614">
    <property type="entry name" value="recQ_fam"/>
    <property type="match status" value="1"/>
</dbReference>
<dbReference type="InterPro" id="IPR018982">
    <property type="entry name" value="RQC_domain"/>
</dbReference>
<dbReference type="SMART" id="SM00490">
    <property type="entry name" value="HELICc"/>
    <property type="match status" value="1"/>
</dbReference>
<keyword evidence="6" id="KW-0067">ATP-binding</keyword>
<comment type="catalytic activity">
    <reaction evidence="9">
        <text>Couples ATP hydrolysis with the unwinding of duplex DNA by translocating in the 3'-5' direction.</text>
        <dbReference type="EC" id="5.6.2.4"/>
    </reaction>
</comment>
<dbReference type="GO" id="GO:0006310">
    <property type="term" value="P:DNA recombination"/>
    <property type="evidence" value="ECO:0007669"/>
    <property type="project" value="InterPro"/>
</dbReference>
<accession>A0A3Q8X3W1</accession>
<evidence type="ECO:0000256" key="11">
    <source>
        <dbReference type="ARBA" id="ARBA00044535"/>
    </source>
</evidence>
<dbReference type="InterPro" id="IPR004589">
    <property type="entry name" value="DNA_helicase_ATP-dep_RecQ"/>
</dbReference>
<keyword evidence="8" id="KW-0413">Isomerase</keyword>
<dbReference type="GO" id="GO:0005737">
    <property type="term" value="C:cytoplasm"/>
    <property type="evidence" value="ECO:0007669"/>
    <property type="project" value="TreeGrafter"/>
</dbReference>
<dbReference type="EC" id="5.6.2.4" evidence="10"/>
<keyword evidence="16" id="KW-1185">Reference proteome</keyword>
<dbReference type="SUPFAM" id="SSF46785">
    <property type="entry name" value="Winged helix' DNA-binding domain"/>
    <property type="match status" value="1"/>
</dbReference>
<sequence>MVCDATGNIYIKAVRKRFINTFHERLKETSTSVLMLSASMILKGWDDRHAKMVGFEKADLKSYPAPFDYRRRSIVLLPSDTYSANDRKESIVERSEIIVKLAQKLNGRMLVLFNSRLRMENYRNIIAPMLEEIGLTLLLANDEYSIPHTNEFRKAGSGHILFGLKTLWEGIDIPGDALQCVIIESLPFKHPSDPLIALEAKLNRSIDRFEASILPDASSTLLQGCGRLLRTELDKGIIVILDKRIQYKSYAERMLSVLPEYPIIRDSKKNIYKHVEQFFQNDNHTVYDEADLEEWTMDGVKLNRENYYNSRSKILSFVQQRFRINRLKAWQENVIERIFTGEDVVCIKETGAGKSLCYQIPALMRDALSIVVTPINSLMRDQAMNLRELGFSNVGYLAADQDEFERQDTEYRLKKGELRLLYVSPERLTRERFKELVKLNSLGSLIVDEAHCISQWGHSFRLDFLGIGQFYKDNDFVNCAAFTATAPSHVLNDISMKLSLPNPTLINKLDARENLHFSVLDFSIMDKFELFGEKTSVLLQMLNDISGAVIVYTSTRNEAERLSNVLNDRGIPSAYYHAGMEPDSKHLVHERFQENGLKVIVATIAFGMGIDKSDVRAVIHFDVPGSPEAYYQEAGRAGRDGQNARCVLMYHPDNERTQKYFIKEMVYPREQVEDIVRQIREEGYRFFSYDKLNDLQEKEVMVLNYLTNNRALTRIQDVPNNITLKNRMLMAELYPEFFQDNMWLKENVNFNFAVLRKSVDDPKDIKKLLREWLGKSLIEASGWGNWYEPIKEMTLSMVVDSFPFKELEEIQIRSRDSFNKVLEYVRNKSECRYQFLSKHLGVKDTRSCGHCDICKSIVFPILEKQRRKLYNKRQVKREIISLIERFNGRSTKSYLINALVGEARNQIRHEHRLDKGFGVLSIYTYQEVNSVMAELIEEGFIISAEQYLSLTTLGKNLLNDQL</sequence>
<dbReference type="SUPFAM" id="SSF52540">
    <property type="entry name" value="P-loop containing nucleoside triphosphate hydrolases"/>
    <property type="match status" value="2"/>
</dbReference>
<name>A0A3Q8X3W1_9BACL</name>
<dbReference type="Pfam" id="PF00271">
    <property type="entry name" value="Helicase_C"/>
    <property type="match status" value="1"/>
</dbReference>
<dbReference type="Gene3D" id="3.40.50.300">
    <property type="entry name" value="P-loop containing nucleotide triphosphate hydrolases"/>
    <property type="match status" value="3"/>
</dbReference>
<dbReference type="PROSITE" id="PS51192">
    <property type="entry name" value="HELICASE_ATP_BIND_1"/>
    <property type="match status" value="1"/>
</dbReference>
<dbReference type="KEGG" id="palb:EJC50_07670"/>
<organism evidence="15 16">
    <name type="scientific">Paenibacillus albus</name>
    <dbReference type="NCBI Taxonomy" id="2495582"/>
    <lineage>
        <taxon>Bacteria</taxon>
        <taxon>Bacillati</taxon>
        <taxon>Bacillota</taxon>
        <taxon>Bacilli</taxon>
        <taxon>Bacillales</taxon>
        <taxon>Paenibacillaceae</taxon>
        <taxon>Paenibacillus</taxon>
    </lineage>
</organism>
<evidence type="ECO:0000256" key="5">
    <source>
        <dbReference type="ARBA" id="ARBA00022806"/>
    </source>
</evidence>
<keyword evidence="2" id="KW-0479">Metal-binding</keyword>
<dbReference type="RefSeq" id="WP_126014239.1">
    <property type="nucleotide sequence ID" value="NZ_CP034437.1"/>
</dbReference>
<dbReference type="GO" id="GO:0005524">
    <property type="term" value="F:ATP binding"/>
    <property type="evidence" value="ECO:0007669"/>
    <property type="project" value="UniProtKB-KW"/>
</dbReference>
<evidence type="ECO:0000256" key="10">
    <source>
        <dbReference type="ARBA" id="ARBA00034808"/>
    </source>
</evidence>
<feature type="domain" description="Helicase C-terminal" evidence="14">
    <location>
        <begin position="537"/>
        <end position="683"/>
    </location>
</feature>
<dbReference type="GO" id="GO:0043138">
    <property type="term" value="F:3'-5' DNA helicase activity"/>
    <property type="evidence" value="ECO:0007669"/>
    <property type="project" value="UniProtKB-EC"/>
</dbReference>
<evidence type="ECO:0000256" key="7">
    <source>
        <dbReference type="ARBA" id="ARBA00023125"/>
    </source>
</evidence>
<evidence type="ECO:0000256" key="9">
    <source>
        <dbReference type="ARBA" id="ARBA00034617"/>
    </source>
</evidence>
<dbReference type="InterPro" id="IPR027417">
    <property type="entry name" value="P-loop_NTPase"/>
</dbReference>
<proteinExistence type="inferred from homology"/>
<dbReference type="Pfam" id="PF16124">
    <property type="entry name" value="RecQ_Zn_bind"/>
    <property type="match status" value="1"/>
</dbReference>
<dbReference type="GO" id="GO:0005694">
    <property type="term" value="C:chromosome"/>
    <property type="evidence" value="ECO:0007669"/>
    <property type="project" value="TreeGrafter"/>
</dbReference>
<dbReference type="CDD" id="cd17920">
    <property type="entry name" value="DEXHc_RecQ"/>
    <property type="match status" value="1"/>
</dbReference>
<dbReference type="PROSITE" id="PS51194">
    <property type="entry name" value="HELICASE_CTER"/>
    <property type="match status" value="1"/>
</dbReference>
<evidence type="ECO:0000256" key="12">
    <source>
        <dbReference type="ARBA" id="ARBA00044550"/>
    </source>
</evidence>
<dbReference type="PANTHER" id="PTHR13710">
    <property type="entry name" value="DNA HELICASE RECQ FAMILY MEMBER"/>
    <property type="match status" value="1"/>
</dbReference>
<dbReference type="Gene3D" id="1.10.10.10">
    <property type="entry name" value="Winged helix-like DNA-binding domain superfamily/Winged helix DNA-binding domain"/>
    <property type="match status" value="1"/>
</dbReference>
<dbReference type="Pfam" id="PF09382">
    <property type="entry name" value="RQC"/>
    <property type="match status" value="1"/>
</dbReference>
<keyword evidence="5 15" id="KW-0347">Helicase</keyword>
<dbReference type="Pfam" id="PF00270">
    <property type="entry name" value="DEAD"/>
    <property type="match status" value="1"/>
</dbReference>
<evidence type="ECO:0000313" key="16">
    <source>
        <dbReference type="Proteomes" id="UP000272528"/>
    </source>
</evidence>
<evidence type="ECO:0000313" key="15">
    <source>
        <dbReference type="EMBL" id="AZN39554.1"/>
    </source>
</evidence>
<dbReference type="InterPro" id="IPR011545">
    <property type="entry name" value="DEAD/DEAH_box_helicase_dom"/>
</dbReference>
<evidence type="ECO:0000256" key="8">
    <source>
        <dbReference type="ARBA" id="ARBA00023235"/>
    </source>
</evidence>
<evidence type="ECO:0000256" key="3">
    <source>
        <dbReference type="ARBA" id="ARBA00022741"/>
    </source>
</evidence>
<dbReference type="InterPro" id="IPR014001">
    <property type="entry name" value="Helicase_ATP-bd"/>
</dbReference>
<dbReference type="SMART" id="SM00491">
    <property type="entry name" value="HELICc2"/>
    <property type="match status" value="1"/>
</dbReference>
<dbReference type="SMART" id="SM00487">
    <property type="entry name" value="DEXDc"/>
    <property type="match status" value="1"/>
</dbReference>
<dbReference type="GO" id="GO:0006281">
    <property type="term" value="P:DNA repair"/>
    <property type="evidence" value="ECO:0007669"/>
    <property type="project" value="InterPro"/>
</dbReference>
<dbReference type="InterPro" id="IPR002464">
    <property type="entry name" value="DNA/RNA_helicase_DEAH_CS"/>
</dbReference>